<keyword evidence="3" id="KW-1185">Reference proteome</keyword>
<gene>
    <name evidence="2" type="ORF">SU86_004310</name>
</gene>
<feature type="transmembrane region" description="Helical" evidence="1">
    <location>
        <begin position="138"/>
        <end position="159"/>
    </location>
</feature>
<keyword evidence="1" id="KW-0812">Transmembrane</keyword>
<dbReference type="OrthoDB" id="10621at2157"/>
<organism evidence="2 3">
    <name type="scientific">Candidatus Nitrosotenuis cloacae</name>
    <dbReference type="NCBI Taxonomy" id="1603555"/>
    <lineage>
        <taxon>Archaea</taxon>
        <taxon>Nitrososphaerota</taxon>
        <taxon>Candidatus Nitrosotenuis</taxon>
    </lineage>
</organism>
<evidence type="ECO:0000313" key="2">
    <source>
        <dbReference type="EMBL" id="AJZ75715.1"/>
    </source>
</evidence>
<sequence>MKKAPLILFVGGALVAIGMVLSYTGASFISGQISIKESLLNSTIPAELQKELDPSITNKGAFVIRAEGFEKTSLVANLYDPSGTEIATKQITQVSTEEYFDIEGRGDYKLIVQNSGPETPIVLGLTHMPDKALIAINMLGQSMIISGFVGVGIAAIYALKNRKKSS</sequence>
<protein>
    <submittedName>
        <fullName evidence="2">Uncharacterized protein</fullName>
    </submittedName>
</protein>
<dbReference type="AlphaFoldDB" id="A0A3G1B6F7"/>
<name>A0A3G1B6F7_9ARCH</name>
<reference evidence="2 3" key="1">
    <citation type="journal article" date="2016" name="Sci. Rep.">
        <title>A novel ammonia-oxidizing archaeon from wastewater treatment plant: Its enrichment, physiological and genomic characteristics.</title>
        <authorList>
            <person name="Li Y."/>
            <person name="Ding K."/>
            <person name="Wen X."/>
            <person name="Zhang B."/>
            <person name="Shen B."/>
            <person name="Yang Y."/>
        </authorList>
    </citation>
    <scope>NUCLEOTIDE SEQUENCE [LARGE SCALE GENOMIC DNA]</scope>
    <source>
        <strain evidence="2 3">SAT1</strain>
    </source>
</reference>
<dbReference type="GeneID" id="24875618"/>
<dbReference type="EMBL" id="CP011097">
    <property type="protein sequence ID" value="AJZ75715.1"/>
    <property type="molecule type" value="Genomic_DNA"/>
</dbReference>
<keyword evidence="1" id="KW-0472">Membrane</keyword>
<proteinExistence type="predicted"/>
<dbReference type="Proteomes" id="UP000266745">
    <property type="component" value="Chromosome"/>
</dbReference>
<evidence type="ECO:0000256" key="1">
    <source>
        <dbReference type="SAM" id="Phobius"/>
    </source>
</evidence>
<dbReference type="STRING" id="1603555.SU86_004310"/>
<dbReference type="KEGG" id="tah:SU86_004310"/>
<accession>A0A3G1B6F7</accession>
<evidence type="ECO:0000313" key="3">
    <source>
        <dbReference type="Proteomes" id="UP000266745"/>
    </source>
</evidence>
<keyword evidence="1" id="KW-1133">Transmembrane helix</keyword>
<dbReference type="RefSeq" id="WP_048188569.1">
    <property type="nucleotide sequence ID" value="NZ_CP011097.1"/>
</dbReference>